<organism evidence="3 4">
    <name type="scientific">Effrenium voratum</name>
    <dbReference type="NCBI Taxonomy" id="2562239"/>
    <lineage>
        <taxon>Eukaryota</taxon>
        <taxon>Sar</taxon>
        <taxon>Alveolata</taxon>
        <taxon>Dinophyceae</taxon>
        <taxon>Suessiales</taxon>
        <taxon>Symbiodiniaceae</taxon>
        <taxon>Effrenium</taxon>
    </lineage>
</organism>
<evidence type="ECO:0000313" key="4">
    <source>
        <dbReference type="Proteomes" id="UP001178507"/>
    </source>
</evidence>
<comment type="caution">
    <text evidence="3">The sequence shown here is derived from an EMBL/GenBank/DDBJ whole genome shotgun (WGS) entry which is preliminary data.</text>
</comment>
<accession>A0AA36IWY4</accession>
<feature type="coiled-coil region" evidence="1">
    <location>
        <begin position="147"/>
        <end position="181"/>
    </location>
</feature>
<dbReference type="Proteomes" id="UP001178507">
    <property type="component" value="Unassembled WGS sequence"/>
</dbReference>
<keyword evidence="4" id="KW-1185">Reference proteome</keyword>
<sequence length="457" mass="51539">MIKSPPPLPRAWRTPMAAPVAQLELRLAQCRERLTALRGRRAGHADAAERLKGAEAQEVSAWTAELHAREEQAASDAAKAREAEVLRGEVASARQRLQEVEAAASSHLYGEWRRLFFAHMRAGGDLEDYSMHAFLREVCDVIPLADLESEERVAAETEEDIATLEVRLRNVEETEQQIHSENLRLAGECGALRAQLKDQESTNQGWQNGRLRDTCYQLTLREEQEQHRDGASQLERQLPKRQEEVNAAATKVQLWRQEAQELRREVPQLEERARKLQERAQQTAGGHAELQQRVEVQEFELGRHRLAQLWSSEASQQGRMGQEHQHQALALLRQAAKVRADEANAEQELHRLWARLGEAHREASAQKEALSRTRELREAVEKDVLGLRETNAFLDEERARTACSVSGSERGERRRMSPGLQSAQSLGSPHTLGFLLPETFAGQVPTQASLRGSRGAL</sequence>
<evidence type="ECO:0000313" key="3">
    <source>
        <dbReference type="EMBL" id="CAJ1394299.1"/>
    </source>
</evidence>
<protein>
    <submittedName>
        <fullName evidence="3">Uncharacterized protein</fullName>
    </submittedName>
</protein>
<evidence type="ECO:0000256" key="1">
    <source>
        <dbReference type="SAM" id="Coils"/>
    </source>
</evidence>
<keyword evidence="1" id="KW-0175">Coiled coil</keyword>
<gene>
    <name evidence="3" type="ORF">EVOR1521_LOCUS18987</name>
</gene>
<proteinExistence type="predicted"/>
<feature type="compositionally biased region" description="Polar residues" evidence="2">
    <location>
        <begin position="419"/>
        <end position="428"/>
    </location>
</feature>
<feature type="region of interest" description="Disordered" evidence="2">
    <location>
        <begin position="404"/>
        <end position="428"/>
    </location>
</feature>
<evidence type="ECO:0000256" key="2">
    <source>
        <dbReference type="SAM" id="MobiDB-lite"/>
    </source>
</evidence>
<feature type="coiled-coil region" evidence="1">
    <location>
        <begin position="245"/>
        <end position="279"/>
    </location>
</feature>
<reference evidence="3" key="1">
    <citation type="submission" date="2023-08" db="EMBL/GenBank/DDBJ databases">
        <authorList>
            <person name="Chen Y."/>
            <person name="Shah S."/>
            <person name="Dougan E. K."/>
            <person name="Thang M."/>
            <person name="Chan C."/>
        </authorList>
    </citation>
    <scope>NUCLEOTIDE SEQUENCE</scope>
</reference>
<name>A0AA36IWY4_9DINO</name>
<dbReference type="EMBL" id="CAUJNA010002791">
    <property type="protein sequence ID" value="CAJ1394299.1"/>
    <property type="molecule type" value="Genomic_DNA"/>
</dbReference>
<feature type="region of interest" description="Disordered" evidence="2">
    <location>
        <begin position="223"/>
        <end position="243"/>
    </location>
</feature>
<dbReference type="AlphaFoldDB" id="A0AA36IWY4"/>